<dbReference type="RefSeq" id="WP_092286603.1">
    <property type="nucleotide sequence ID" value="NZ_LT629763.1"/>
</dbReference>
<reference evidence="2" key="1">
    <citation type="submission" date="2016-10" db="EMBL/GenBank/DDBJ databases">
        <authorList>
            <person name="Varghese N."/>
            <person name="Submissions S."/>
        </authorList>
    </citation>
    <scope>NUCLEOTIDE SEQUENCE [LARGE SCALE GENOMIC DNA]</scope>
    <source>
        <strain evidence="2">JCM 14963</strain>
    </source>
</reference>
<dbReference type="EMBL" id="LT629763">
    <property type="protein sequence ID" value="SDS57292.1"/>
    <property type="molecule type" value="Genomic_DNA"/>
</dbReference>
<name>A0A1H1TAK7_9GAMM</name>
<dbReference type="PIRSF" id="PIRSF000887">
    <property type="entry name" value="Pesterase_MJ0037"/>
    <property type="match status" value="1"/>
</dbReference>
<evidence type="ECO:0000313" key="2">
    <source>
        <dbReference type="Proteomes" id="UP000243413"/>
    </source>
</evidence>
<dbReference type="InterPro" id="IPR026336">
    <property type="entry name" value="PdeM-like"/>
</dbReference>
<accession>A0A1H1TAK7</accession>
<dbReference type="AlphaFoldDB" id="A0A1H1TAK7"/>
<gene>
    <name evidence="1" type="ORF">SAMN05216271_2217</name>
</gene>
<organism evidence="1 2">
    <name type="scientific">Halopseudomonas sabulinigri</name>
    <dbReference type="NCBI Taxonomy" id="472181"/>
    <lineage>
        <taxon>Bacteria</taxon>
        <taxon>Pseudomonadati</taxon>
        <taxon>Pseudomonadota</taxon>
        <taxon>Gammaproteobacteria</taxon>
        <taxon>Pseudomonadales</taxon>
        <taxon>Pseudomonadaceae</taxon>
        <taxon>Halopseudomonas</taxon>
    </lineage>
</organism>
<dbReference type="OrthoDB" id="9795838at2"/>
<dbReference type="PANTHER" id="PTHR39323">
    <property type="entry name" value="BLR1149 PROTEIN"/>
    <property type="match status" value="1"/>
</dbReference>
<dbReference type="InterPro" id="IPR024173">
    <property type="entry name" value="Pesterase_MJ0037-like"/>
</dbReference>
<proteinExistence type="predicted"/>
<dbReference type="GO" id="GO:0016874">
    <property type="term" value="F:ligase activity"/>
    <property type="evidence" value="ECO:0007669"/>
    <property type="project" value="UniProtKB-KW"/>
</dbReference>
<dbReference type="PANTHER" id="PTHR39323:SF1">
    <property type="entry name" value="BLR1149 PROTEIN"/>
    <property type="match status" value="1"/>
</dbReference>
<dbReference type="Proteomes" id="UP000243413">
    <property type="component" value="Chromosome I"/>
</dbReference>
<sequence length="215" mass="23404">MSRTLDWILAGAEVMLHGDKALFYPAEATLLVADTHFGKAALMRRRGLAVPSGQSRDDLQRLSRLVAEFGAQRLIVLGDVLHHRPIAGEPFLQQFPAWLAEHSGLSVEAVIGNHDRHAAGLDIGIQWHTHLDLGPFRLCHEPEPVPGRHVLAGHVHPAMQLTVAGDRLRAPIFWLREQVTVLPSFGAFTGGWNVASEPGAQAVMVVEGQLFAVPG</sequence>
<dbReference type="SUPFAM" id="SSF56300">
    <property type="entry name" value="Metallo-dependent phosphatases"/>
    <property type="match status" value="1"/>
</dbReference>
<protein>
    <submittedName>
        <fullName evidence="1">Metallophosphoesterase, DNA ligase-associated</fullName>
    </submittedName>
</protein>
<dbReference type="STRING" id="472181.SAMN05216271_2217"/>
<evidence type="ECO:0000313" key="1">
    <source>
        <dbReference type="EMBL" id="SDS57292.1"/>
    </source>
</evidence>
<dbReference type="InterPro" id="IPR029052">
    <property type="entry name" value="Metallo-depent_PP-like"/>
</dbReference>
<dbReference type="Gene3D" id="3.60.21.10">
    <property type="match status" value="1"/>
</dbReference>
<dbReference type="NCBIfam" id="TIGR04123">
    <property type="entry name" value="P_estr_lig_assc"/>
    <property type="match status" value="1"/>
</dbReference>
<keyword evidence="1" id="KW-0436">Ligase</keyword>